<keyword evidence="2" id="KW-1185">Reference proteome</keyword>
<sequence length="126" mass="14812">MSSILDDLKPVHQREVNVYLPYYQDAQRTMLPLGIALYQQGNLEGARRIEDGEDIPFLATWNISLLPADLTRCRVKFENDSDLTYEMTLTNFEYIGFLIELLTQFRRTRVADFPKGFYRKLLKLDE</sequence>
<organism evidence="1 2">
    <name type="scientific">Lyngbya confervoides BDU141951</name>
    <dbReference type="NCBI Taxonomy" id="1574623"/>
    <lineage>
        <taxon>Bacteria</taxon>
        <taxon>Bacillati</taxon>
        <taxon>Cyanobacteriota</taxon>
        <taxon>Cyanophyceae</taxon>
        <taxon>Oscillatoriophycideae</taxon>
        <taxon>Oscillatoriales</taxon>
        <taxon>Microcoleaceae</taxon>
        <taxon>Lyngbya</taxon>
    </lineage>
</organism>
<accession>A0ABD4T262</accession>
<gene>
    <name evidence="1" type="ORF">QQ91_0007555</name>
</gene>
<dbReference type="InterPro" id="IPR054652">
    <property type="entry name" value="T4P_EbsA-like"/>
</dbReference>
<evidence type="ECO:0000313" key="1">
    <source>
        <dbReference type="EMBL" id="MCM1982679.1"/>
    </source>
</evidence>
<reference evidence="1 2" key="1">
    <citation type="journal article" date="2015" name="Genome Announc.">
        <title>Draft Genome Sequence of Filamentous Marine Cyanobacterium Lyngbya confervoides Strain BDU141951.</title>
        <authorList>
            <person name="Chandrababunaidu M.M."/>
            <person name="Sen D."/>
            <person name="Tripathy S."/>
        </authorList>
    </citation>
    <scope>NUCLEOTIDE SEQUENCE [LARGE SCALE GENOMIC DNA]</scope>
    <source>
        <strain evidence="1 2">BDU141951</strain>
    </source>
</reference>
<dbReference type="RefSeq" id="WP_166274594.1">
    <property type="nucleotide sequence ID" value="NZ_JTHE03000044.1"/>
</dbReference>
<dbReference type="AlphaFoldDB" id="A0ABD4T262"/>
<protein>
    <submittedName>
        <fullName evidence="1">Uncharacterized protein</fullName>
    </submittedName>
</protein>
<name>A0ABD4T262_9CYAN</name>
<evidence type="ECO:0000313" key="2">
    <source>
        <dbReference type="Proteomes" id="UP000031561"/>
    </source>
</evidence>
<comment type="caution">
    <text evidence="1">The sequence shown here is derived from an EMBL/GenBank/DDBJ whole genome shotgun (WGS) entry which is preliminary data.</text>
</comment>
<dbReference type="EMBL" id="JTHE03000044">
    <property type="protein sequence ID" value="MCM1982679.1"/>
    <property type="molecule type" value="Genomic_DNA"/>
</dbReference>
<proteinExistence type="predicted"/>
<dbReference type="NCBIfam" id="NF045587">
    <property type="entry name" value="T4P_biogen_EbsA"/>
    <property type="match status" value="1"/>
</dbReference>
<dbReference type="Proteomes" id="UP000031561">
    <property type="component" value="Unassembled WGS sequence"/>
</dbReference>